<evidence type="ECO:0000256" key="6">
    <source>
        <dbReference type="ARBA" id="ARBA00023136"/>
    </source>
</evidence>
<proteinExistence type="inferred from homology"/>
<feature type="transmembrane region" description="Helical" evidence="7">
    <location>
        <begin position="102"/>
        <end position="123"/>
    </location>
</feature>
<dbReference type="Pfam" id="PF00924">
    <property type="entry name" value="MS_channel_2nd"/>
    <property type="match status" value="1"/>
</dbReference>
<evidence type="ECO:0000256" key="1">
    <source>
        <dbReference type="ARBA" id="ARBA00004651"/>
    </source>
</evidence>
<dbReference type="SUPFAM" id="SSF82689">
    <property type="entry name" value="Mechanosensitive channel protein MscS (YggB), C-terminal domain"/>
    <property type="match status" value="1"/>
</dbReference>
<evidence type="ECO:0000256" key="5">
    <source>
        <dbReference type="ARBA" id="ARBA00022989"/>
    </source>
</evidence>
<dbReference type="InterPro" id="IPR011066">
    <property type="entry name" value="MscS_channel_C_sf"/>
</dbReference>
<dbReference type="OrthoDB" id="9799209at2"/>
<comment type="caution">
    <text evidence="11">The sequence shown here is derived from an EMBL/GenBank/DDBJ whole genome shotgun (WGS) entry which is preliminary data.</text>
</comment>
<comment type="subcellular location">
    <subcellularLocation>
        <location evidence="1">Cell membrane</location>
        <topology evidence="1">Multi-pass membrane protein</topology>
    </subcellularLocation>
</comment>
<evidence type="ECO:0000256" key="3">
    <source>
        <dbReference type="ARBA" id="ARBA00022475"/>
    </source>
</evidence>
<dbReference type="InterPro" id="IPR049142">
    <property type="entry name" value="MS_channel_1st"/>
</dbReference>
<feature type="domain" description="Mechanosensitive ion channel MscS" evidence="8">
    <location>
        <begin position="231"/>
        <end position="296"/>
    </location>
</feature>
<dbReference type="PANTHER" id="PTHR30347:SF1">
    <property type="entry name" value="MECHANOSENSITIVE CHANNEL MSCK"/>
    <property type="match status" value="1"/>
</dbReference>
<feature type="transmembrane region" description="Helical" evidence="7">
    <location>
        <begin position="215"/>
        <end position="242"/>
    </location>
</feature>
<dbReference type="Gene3D" id="1.10.287.1260">
    <property type="match status" value="1"/>
</dbReference>
<protein>
    <submittedName>
        <fullName evidence="11">Mechanosensitive ion channel protein MscS</fullName>
    </submittedName>
</protein>
<keyword evidence="3" id="KW-1003">Cell membrane</keyword>
<organism evidence="11 12">
    <name type="scientific">Sphingomonas oligophenolica</name>
    <dbReference type="NCBI Taxonomy" id="301154"/>
    <lineage>
        <taxon>Bacteria</taxon>
        <taxon>Pseudomonadati</taxon>
        <taxon>Pseudomonadota</taxon>
        <taxon>Alphaproteobacteria</taxon>
        <taxon>Sphingomonadales</taxon>
        <taxon>Sphingomonadaceae</taxon>
        <taxon>Sphingomonas</taxon>
    </lineage>
</organism>
<dbReference type="PANTHER" id="PTHR30347">
    <property type="entry name" value="POTASSIUM CHANNEL RELATED"/>
    <property type="match status" value="1"/>
</dbReference>
<dbReference type="GO" id="GO:0008381">
    <property type="term" value="F:mechanosensitive monoatomic ion channel activity"/>
    <property type="evidence" value="ECO:0007669"/>
    <property type="project" value="UniProtKB-ARBA"/>
</dbReference>
<feature type="transmembrane region" description="Helical" evidence="7">
    <location>
        <begin position="143"/>
        <end position="164"/>
    </location>
</feature>
<keyword evidence="5 7" id="KW-1133">Transmembrane helix</keyword>
<dbReference type="InterPro" id="IPR011014">
    <property type="entry name" value="MscS_channel_TM-2"/>
</dbReference>
<reference evidence="11 12" key="1">
    <citation type="journal article" date="2019" name="Environ. Microbiol.">
        <title>Species interactions and distinct microbial communities in high Arctic permafrost affected cryosols are associated with the CH4 and CO2 gas fluxes.</title>
        <authorList>
            <person name="Altshuler I."/>
            <person name="Hamel J."/>
            <person name="Turney S."/>
            <person name="Magnuson E."/>
            <person name="Levesque R."/>
            <person name="Greer C."/>
            <person name="Whyte L.G."/>
        </authorList>
    </citation>
    <scope>NUCLEOTIDE SEQUENCE [LARGE SCALE GENOMIC DNA]</scope>
    <source>
        <strain evidence="11 12">S5.1</strain>
    </source>
</reference>
<dbReference type="SUPFAM" id="SSF82861">
    <property type="entry name" value="Mechanosensitive channel protein MscS (YggB), transmembrane region"/>
    <property type="match status" value="1"/>
</dbReference>
<dbReference type="InterPro" id="IPR006685">
    <property type="entry name" value="MscS_channel_2nd"/>
</dbReference>
<feature type="domain" description="Mechanosensitive ion channel transmembrane helices 2/3" evidence="10">
    <location>
        <begin position="188"/>
        <end position="229"/>
    </location>
</feature>
<dbReference type="Pfam" id="PF21088">
    <property type="entry name" value="MS_channel_1st"/>
    <property type="match status" value="1"/>
</dbReference>
<evidence type="ECO:0000256" key="2">
    <source>
        <dbReference type="ARBA" id="ARBA00008017"/>
    </source>
</evidence>
<dbReference type="Proteomes" id="UP000318413">
    <property type="component" value="Unassembled WGS sequence"/>
</dbReference>
<evidence type="ECO:0000259" key="8">
    <source>
        <dbReference type="Pfam" id="PF00924"/>
    </source>
</evidence>
<keyword evidence="4 7" id="KW-0812">Transmembrane</keyword>
<dbReference type="Gene3D" id="2.30.30.60">
    <property type="match status" value="1"/>
</dbReference>
<dbReference type="Pfam" id="PF21082">
    <property type="entry name" value="MS_channel_3rd"/>
    <property type="match status" value="1"/>
</dbReference>
<gene>
    <name evidence="11" type="ORF">EAH84_11045</name>
</gene>
<evidence type="ECO:0000313" key="11">
    <source>
        <dbReference type="EMBL" id="TPG12061.1"/>
    </source>
</evidence>
<dbReference type="InterPro" id="IPR010920">
    <property type="entry name" value="LSM_dom_sf"/>
</dbReference>
<dbReference type="EMBL" id="RCZK01000008">
    <property type="protein sequence ID" value="TPG12061.1"/>
    <property type="molecule type" value="Genomic_DNA"/>
</dbReference>
<accession>A0A502CK37</accession>
<dbReference type="InterPro" id="IPR023408">
    <property type="entry name" value="MscS_beta-dom_sf"/>
</dbReference>
<dbReference type="SUPFAM" id="SSF50182">
    <property type="entry name" value="Sm-like ribonucleoproteins"/>
    <property type="match status" value="1"/>
</dbReference>
<evidence type="ECO:0000256" key="7">
    <source>
        <dbReference type="SAM" id="Phobius"/>
    </source>
</evidence>
<dbReference type="InterPro" id="IPR049278">
    <property type="entry name" value="MS_channel_C"/>
</dbReference>
<evidence type="ECO:0000259" key="10">
    <source>
        <dbReference type="Pfam" id="PF21088"/>
    </source>
</evidence>
<name>A0A502CK37_9SPHN</name>
<dbReference type="GO" id="GO:0005886">
    <property type="term" value="C:plasma membrane"/>
    <property type="evidence" value="ECO:0007669"/>
    <property type="project" value="UniProtKB-SubCell"/>
</dbReference>
<keyword evidence="12" id="KW-1185">Reference proteome</keyword>
<feature type="domain" description="Mechanosensitive ion channel MscS C-terminal" evidence="9">
    <location>
        <begin position="304"/>
        <end position="388"/>
    </location>
</feature>
<sequence length="406" mass="43730">MIELAIAGGLVLLALAIGVFAGRKIGPRFTDLWATHVASHGEGLGPRMTQIVRHGVAAILLAIIVNAYPWPPIAGAPIGLALGVAAALFAQQVLRGLGIARWMAWIIAAIIFVALFSRSVGGLDAITNTLDMVGFNVGKRRLSLLWLVTILITGVALIAVVRLANRVVSHSITRSKAFDPTQKLLAQKLASIAVIIAAFFIGIDMLNIDLTAFAVFGGALGLAVGFGLQKTVGNLIAGIILLMDRSIKPGDVIVVGDSFGWVNKIGVRAVSVVTRDGKEHLIPNENLMTQEVENWSYSDRNVRVRIPVGVSYDCDLKLAQELMLKAASDSPRVLDTPKPNVWLSGFGDSSVDHEILAWITDPESGVGNVRSDVLNRLWWMFKEHGIEIPFPQRDVHIRSSVTPSDQ</sequence>
<comment type="similarity">
    <text evidence="2">Belongs to the MscS (TC 1.A.23) family.</text>
</comment>
<dbReference type="InterPro" id="IPR052702">
    <property type="entry name" value="MscS-like_channel"/>
</dbReference>
<evidence type="ECO:0000313" key="12">
    <source>
        <dbReference type="Proteomes" id="UP000318413"/>
    </source>
</evidence>
<feature type="transmembrane region" description="Helical" evidence="7">
    <location>
        <begin position="185"/>
        <end position="203"/>
    </location>
</feature>
<dbReference type="AlphaFoldDB" id="A0A502CK37"/>
<evidence type="ECO:0000256" key="4">
    <source>
        <dbReference type="ARBA" id="ARBA00022692"/>
    </source>
</evidence>
<evidence type="ECO:0000259" key="9">
    <source>
        <dbReference type="Pfam" id="PF21082"/>
    </source>
</evidence>
<keyword evidence="6 7" id="KW-0472">Membrane</keyword>
<dbReference type="Gene3D" id="3.30.70.100">
    <property type="match status" value="1"/>
</dbReference>